<sequence>MIVFDLRCGNAHVFEAWFASSDAYGDQRTRGLIHCPMCDDDRIDKAVMAPNIAPRGDRPAGPPPEAVKAALSVLARAQQQALSGSEWVGRAFADRARAMHAGAADVAPIHGQATREEAKALVEEGVPIAPLPLPVVPPGQTN</sequence>
<dbReference type="AlphaFoldDB" id="A0A2W4ZCW7"/>
<accession>A0A2W4ZCW7</accession>
<comment type="caution">
    <text evidence="1">The sequence shown here is derived from an EMBL/GenBank/DDBJ whole genome shotgun (WGS) entry which is preliminary data.</text>
</comment>
<evidence type="ECO:0000313" key="2">
    <source>
        <dbReference type="Proteomes" id="UP000248614"/>
    </source>
</evidence>
<gene>
    <name evidence="1" type="ORF">DI632_02745</name>
</gene>
<dbReference type="PIRSF" id="PIRSF032131">
    <property type="entry name" value="UCP032131"/>
    <property type="match status" value="1"/>
</dbReference>
<dbReference type="InterPro" id="IPR009562">
    <property type="entry name" value="DUF1178"/>
</dbReference>
<protein>
    <submittedName>
        <fullName evidence="1">DUF1178 domain-containing protein</fullName>
    </submittedName>
</protein>
<evidence type="ECO:0000313" key="1">
    <source>
        <dbReference type="EMBL" id="PZO80144.1"/>
    </source>
</evidence>
<organism evidence="1 2">
    <name type="scientific">Sphingomonas hengshuiensis</name>
    <dbReference type="NCBI Taxonomy" id="1609977"/>
    <lineage>
        <taxon>Bacteria</taxon>
        <taxon>Pseudomonadati</taxon>
        <taxon>Pseudomonadota</taxon>
        <taxon>Alphaproteobacteria</taxon>
        <taxon>Sphingomonadales</taxon>
        <taxon>Sphingomonadaceae</taxon>
        <taxon>Sphingomonas</taxon>
    </lineage>
</organism>
<dbReference type="Pfam" id="PF06676">
    <property type="entry name" value="DUF1178"/>
    <property type="match status" value="1"/>
</dbReference>
<dbReference type="Proteomes" id="UP000248614">
    <property type="component" value="Unassembled WGS sequence"/>
</dbReference>
<proteinExistence type="predicted"/>
<reference evidence="1 2" key="1">
    <citation type="submission" date="2017-08" db="EMBL/GenBank/DDBJ databases">
        <title>Infants hospitalized years apart are colonized by the same room-sourced microbial strains.</title>
        <authorList>
            <person name="Brooks B."/>
            <person name="Olm M.R."/>
            <person name="Firek B.A."/>
            <person name="Baker R."/>
            <person name="Thomas B.C."/>
            <person name="Morowitz M.J."/>
            <person name="Banfield J.F."/>
        </authorList>
    </citation>
    <scope>NUCLEOTIDE SEQUENCE [LARGE SCALE GENOMIC DNA]</scope>
    <source>
        <strain evidence="1">S2_018_000_R3_110</strain>
    </source>
</reference>
<name>A0A2W4ZCW7_9SPHN</name>
<dbReference type="EMBL" id="QFNF01000004">
    <property type="protein sequence ID" value="PZO80144.1"/>
    <property type="molecule type" value="Genomic_DNA"/>
</dbReference>